<evidence type="ECO:0000256" key="1">
    <source>
        <dbReference type="SAM" id="SignalP"/>
    </source>
</evidence>
<dbReference type="EMBL" id="PYMJ01000007">
    <property type="protein sequence ID" value="PSU49230.1"/>
    <property type="molecule type" value="Genomic_DNA"/>
</dbReference>
<dbReference type="AlphaFoldDB" id="A0A2T3JJZ4"/>
<dbReference type="PROSITE" id="PS51257">
    <property type="entry name" value="PROKAR_LIPOPROTEIN"/>
    <property type="match status" value="1"/>
</dbReference>
<keyword evidence="2" id="KW-0413">Isomerase</keyword>
<dbReference type="InterPro" id="IPR010706">
    <property type="entry name" value="Fatty_acid_cis-trans_isomerase"/>
</dbReference>
<dbReference type="Proteomes" id="UP000240987">
    <property type="component" value="Unassembled WGS sequence"/>
</dbReference>
<protein>
    <submittedName>
        <fullName evidence="2">9-hexadecenoic acid cis-trans isomerase</fullName>
    </submittedName>
</protein>
<dbReference type="OrthoDB" id="9809746at2"/>
<name>A0A2T3JJZ4_9GAMM</name>
<reference evidence="2 3" key="1">
    <citation type="submission" date="2018-01" db="EMBL/GenBank/DDBJ databases">
        <title>Whole genome sequencing of Histamine producing bacteria.</title>
        <authorList>
            <person name="Butler K."/>
        </authorList>
    </citation>
    <scope>NUCLEOTIDE SEQUENCE [LARGE SCALE GENOMIC DNA]</scope>
    <source>
        <strain evidence="2 3">JCM 12947</strain>
    </source>
</reference>
<feature type="chain" id="PRO_5015606338" evidence="1">
    <location>
        <begin position="30"/>
        <end position="798"/>
    </location>
</feature>
<sequence length="798" mass="91824">MMYKPFFKHYKHAILILASVIFSGCAAYASLNYNKLYGTPEPQQRMLDAGSFQAQHYVNNIKPIIDNRCVVCHACYDAPCQLKMSSAKGIDRGANKDKVYQGTRLLASNTTRMFIDAQTTAEWRDKGFSPVLNERLQSPEANTQAGVIARMLQLKQNHPLPNNEILDDSWDFSLDRDQQCPTIEEMSTYEEKYPKWGMPYGLPQISSIENDVLMQWVTVGAPMTAVAPPSSTELKEVAKWEAFLNLNSLKQQLTSRYIFEHVFVSHLYFDTEEVRKQEIPTFFKLVRSRTAPGKPINLVATRRPYDDPKVDRVYYRLVQVRETIVDKTHMPYALNNEKLERIKSLFIEPNYTITALPSYKPKVAANPLTAFTELPVEARYKFMLDNAQNTIMAYIKGPVCRGQLALNVINDRFWVFFVDPDMSNFTQVNSFYRSQAENLHLPAEKESNTATIANWISYSKQQGRFIRAKNAYMDERFKNGAHLTTQLIWDGDGTNTNATLTVFRHFDSASVVQGLIGEHPKTAWVIDYSLLERIHYLLVAGFDVYGNYGHQLITRMYMDLLRMEGESNFLSFLPTKNRHQELADWYQGANKNLTTYLEGDINTFDQPTGVTYTTSNPKHELLQMLKKRVENVTPTRYSLESTQLSNESKESLRKINKLRGEDASIFPELTFIMVEPEDASLDPQLFTLIRNSAHKNISSLFDEKSNRQYKRDTVTLVKGLLGSYPAAFWLIKESELPALVDQALKVKTNGDYERLLDKYGIRRTNSSFWSFSDALIKQYKHNYPIESGILDYNRIQNR</sequence>
<comment type="caution">
    <text evidence="2">The sequence shown here is derived from an EMBL/GenBank/DDBJ whole genome shotgun (WGS) entry which is preliminary data.</text>
</comment>
<dbReference type="Pfam" id="PF06934">
    <property type="entry name" value="CTI"/>
    <property type="match status" value="1"/>
</dbReference>
<keyword evidence="3" id="KW-1185">Reference proteome</keyword>
<dbReference type="RefSeq" id="WP_107242502.1">
    <property type="nucleotide sequence ID" value="NZ_PYMJ01000007.1"/>
</dbReference>
<feature type="signal peptide" evidence="1">
    <location>
        <begin position="1"/>
        <end position="29"/>
    </location>
</feature>
<evidence type="ECO:0000313" key="2">
    <source>
        <dbReference type="EMBL" id="PSU49230.1"/>
    </source>
</evidence>
<gene>
    <name evidence="2" type="ORF">C9J12_09625</name>
</gene>
<accession>A0A2T3JJZ4</accession>
<keyword evidence="1" id="KW-0732">Signal</keyword>
<proteinExistence type="predicted"/>
<dbReference type="GO" id="GO:0016853">
    <property type="term" value="F:isomerase activity"/>
    <property type="evidence" value="ECO:0007669"/>
    <property type="project" value="UniProtKB-KW"/>
</dbReference>
<organism evidence="2 3">
    <name type="scientific">Photobacterium frigidiphilum</name>
    <dbReference type="NCBI Taxonomy" id="264736"/>
    <lineage>
        <taxon>Bacteria</taxon>
        <taxon>Pseudomonadati</taxon>
        <taxon>Pseudomonadota</taxon>
        <taxon>Gammaproteobacteria</taxon>
        <taxon>Vibrionales</taxon>
        <taxon>Vibrionaceae</taxon>
        <taxon>Photobacterium</taxon>
    </lineage>
</organism>
<evidence type="ECO:0000313" key="3">
    <source>
        <dbReference type="Proteomes" id="UP000240987"/>
    </source>
</evidence>